<proteinExistence type="predicted"/>
<protein>
    <submittedName>
        <fullName evidence="2">Uncharacterized protein</fullName>
    </submittedName>
</protein>
<name>A0ABT8A5Y0_9PROT</name>
<dbReference type="Proteomes" id="UP001529369">
    <property type="component" value="Unassembled WGS sequence"/>
</dbReference>
<comment type="caution">
    <text evidence="2">The sequence shown here is derived from an EMBL/GenBank/DDBJ whole genome shotgun (WGS) entry which is preliminary data.</text>
</comment>
<evidence type="ECO:0000313" key="3">
    <source>
        <dbReference type="Proteomes" id="UP001529369"/>
    </source>
</evidence>
<evidence type="ECO:0000256" key="1">
    <source>
        <dbReference type="SAM" id="Coils"/>
    </source>
</evidence>
<accession>A0ABT8A5Y0</accession>
<sequence>AARAAAEASAEASQSQASAAVAARTAADAALVAARQERDAALARAAAAEAALEHLREAHAALTTARNTTEFARNLAQAGVQELRVELLRLRAEFGVPLAEPAPAGPPVPFDEDWYLATYGDAKAAVKAKFFESGLDHYLKHGRAEGRQPLPGPAA</sequence>
<evidence type="ECO:0000313" key="2">
    <source>
        <dbReference type="EMBL" id="MDN3565172.1"/>
    </source>
</evidence>
<reference evidence="3" key="1">
    <citation type="journal article" date="2019" name="Int. J. Syst. Evol. Microbiol.">
        <title>The Global Catalogue of Microorganisms (GCM) 10K type strain sequencing project: providing services to taxonomists for standard genome sequencing and annotation.</title>
        <authorList>
            <consortium name="The Broad Institute Genomics Platform"/>
            <consortium name="The Broad Institute Genome Sequencing Center for Infectious Disease"/>
            <person name="Wu L."/>
            <person name="Ma J."/>
        </authorList>
    </citation>
    <scope>NUCLEOTIDE SEQUENCE [LARGE SCALE GENOMIC DNA]</scope>
    <source>
        <strain evidence="3">CECT 7131</strain>
    </source>
</reference>
<dbReference type="EMBL" id="JAUFPN010000139">
    <property type="protein sequence ID" value="MDN3565172.1"/>
    <property type="molecule type" value="Genomic_DNA"/>
</dbReference>
<feature type="non-terminal residue" evidence="2">
    <location>
        <position position="1"/>
    </location>
</feature>
<gene>
    <name evidence="2" type="ORF">QWZ14_12445</name>
</gene>
<keyword evidence="1" id="KW-0175">Coiled coil</keyword>
<keyword evidence="3" id="KW-1185">Reference proteome</keyword>
<feature type="coiled-coil region" evidence="1">
    <location>
        <begin position="31"/>
        <end position="65"/>
    </location>
</feature>
<organism evidence="2 3">
    <name type="scientific">Paeniroseomonas aquatica</name>
    <dbReference type="NCBI Taxonomy" id="373043"/>
    <lineage>
        <taxon>Bacteria</taxon>
        <taxon>Pseudomonadati</taxon>
        <taxon>Pseudomonadota</taxon>
        <taxon>Alphaproteobacteria</taxon>
        <taxon>Acetobacterales</taxon>
        <taxon>Acetobacteraceae</taxon>
        <taxon>Paeniroseomonas</taxon>
    </lineage>
</organism>